<accession>A0A6I8MHK1</accession>
<organism evidence="1 2">
    <name type="scientific">Corynebacterium rouxii</name>
    <dbReference type="NCBI Taxonomy" id="2719119"/>
    <lineage>
        <taxon>Bacteria</taxon>
        <taxon>Bacillati</taxon>
        <taxon>Actinomycetota</taxon>
        <taxon>Actinomycetes</taxon>
        <taxon>Mycobacteriales</taxon>
        <taxon>Corynebacteriaceae</taxon>
        <taxon>Corynebacterium</taxon>
    </lineage>
</organism>
<evidence type="ECO:0000313" key="1">
    <source>
        <dbReference type="EMBL" id="VZH85623.1"/>
    </source>
</evidence>
<name>A0A6I8MHK1_9CORY</name>
<protein>
    <submittedName>
        <fullName evidence="1">Uncharacterized protein</fullName>
    </submittedName>
</protein>
<dbReference type="RefSeq" id="WP_003852052.1">
    <property type="nucleotide sequence ID" value="NZ_LR738855.1"/>
</dbReference>
<gene>
    <name evidence="1" type="ORF">FRC0190_01573</name>
</gene>
<dbReference type="KEGG" id="crf:FRC0190_01573"/>
<proteinExistence type="predicted"/>
<reference evidence="1 2" key="1">
    <citation type="submission" date="2019-11" db="EMBL/GenBank/DDBJ databases">
        <authorList>
            <person name="Brisse S."/>
        </authorList>
    </citation>
    <scope>NUCLEOTIDE SEQUENCE [LARGE SCALE GENOMIC DNA]</scope>
    <source>
        <strain evidence="1">FRC0190</strain>
    </source>
</reference>
<dbReference type="Proteomes" id="UP000423525">
    <property type="component" value="Chromosome"/>
</dbReference>
<evidence type="ECO:0000313" key="2">
    <source>
        <dbReference type="Proteomes" id="UP000423525"/>
    </source>
</evidence>
<dbReference type="EMBL" id="LR738855">
    <property type="protein sequence ID" value="VZH85623.1"/>
    <property type="molecule type" value="Genomic_DNA"/>
</dbReference>
<sequence>MPRIVFDCLIDEPAARHLIERIDALTALLVRDNVVHSAHVDHQPQSPQPDSVREELTTTYLRDRGAETADELSDDVVALDELSLQRFTIVVDGLNGSLNETAMTYSRLLTPAARLSNDAFDFTDEQRYEVPAAYPWTVFVSA</sequence>
<dbReference type="AlphaFoldDB" id="A0A6I8MHK1"/>